<organism evidence="1">
    <name type="scientific">marine metagenome</name>
    <dbReference type="NCBI Taxonomy" id="408172"/>
    <lineage>
        <taxon>unclassified sequences</taxon>
        <taxon>metagenomes</taxon>
        <taxon>ecological metagenomes</taxon>
    </lineage>
</organism>
<dbReference type="AlphaFoldDB" id="A0A382W514"/>
<dbReference type="EMBL" id="UINC01156964">
    <property type="protein sequence ID" value="SVD53680.1"/>
    <property type="molecule type" value="Genomic_DNA"/>
</dbReference>
<reference evidence="1" key="1">
    <citation type="submission" date="2018-05" db="EMBL/GenBank/DDBJ databases">
        <authorList>
            <person name="Lanie J.A."/>
            <person name="Ng W.-L."/>
            <person name="Kazmierczak K.M."/>
            <person name="Andrzejewski T.M."/>
            <person name="Davidsen T.M."/>
            <person name="Wayne K.J."/>
            <person name="Tettelin H."/>
            <person name="Glass J.I."/>
            <person name="Rusch D."/>
            <person name="Podicherti R."/>
            <person name="Tsui H.-C.T."/>
            <person name="Winkler M.E."/>
        </authorList>
    </citation>
    <scope>NUCLEOTIDE SEQUENCE</scope>
</reference>
<accession>A0A382W514</accession>
<evidence type="ECO:0000313" key="1">
    <source>
        <dbReference type="EMBL" id="SVD53680.1"/>
    </source>
</evidence>
<proteinExistence type="predicted"/>
<evidence type="ECO:0008006" key="2">
    <source>
        <dbReference type="Google" id="ProtNLM"/>
    </source>
</evidence>
<name>A0A382W514_9ZZZZ</name>
<gene>
    <name evidence="1" type="ORF">METZ01_LOCUS406534</name>
</gene>
<sequence length="203" mass="23766">QPRWIGEDYFTSQHKVCVLMINPGDVGPKAKYSQIKSSNEFESLIEGFKDDLVSWEDLMLFILMDMHNWGQGSKYMKLYFDHLKLPLKEIAFLNTMLCSAKKLDPRGQYKNYYSQQTMRNCFDLHTHSMLKQLNPDVCILSGTAVWEFARRNDLRSLFPNCEFKELGHYAARGNDWNKAVEKAKDISLELQTSFKIQNEIYIT</sequence>
<protein>
    <recommendedName>
        <fullName evidence="2">Uracil-DNA glycosylase-like domain-containing protein</fullName>
    </recommendedName>
</protein>
<feature type="non-terminal residue" evidence="1">
    <location>
        <position position="1"/>
    </location>
</feature>